<feature type="compositionally biased region" description="Acidic residues" evidence="1">
    <location>
        <begin position="1429"/>
        <end position="1444"/>
    </location>
</feature>
<dbReference type="PANTHER" id="PTHR36681:SF3">
    <property type="entry name" value="NUCLEAR GTPASE, GERMINAL CENTER-ASSOCIATED, TANDEM DUPLICATE 3"/>
    <property type="match status" value="1"/>
</dbReference>
<gene>
    <name evidence="3" type="ORF">QIS74_06238</name>
</gene>
<organism evidence="3 4">
    <name type="scientific">Colletotrichum tabaci</name>
    <dbReference type="NCBI Taxonomy" id="1209068"/>
    <lineage>
        <taxon>Eukaryota</taxon>
        <taxon>Fungi</taxon>
        <taxon>Dikarya</taxon>
        <taxon>Ascomycota</taxon>
        <taxon>Pezizomycotina</taxon>
        <taxon>Sordariomycetes</taxon>
        <taxon>Hypocreomycetidae</taxon>
        <taxon>Glomerellales</taxon>
        <taxon>Glomerellaceae</taxon>
        <taxon>Colletotrichum</taxon>
        <taxon>Colletotrichum destructivum species complex</taxon>
    </lineage>
</organism>
<reference evidence="3 4" key="1">
    <citation type="submission" date="2023-04" db="EMBL/GenBank/DDBJ databases">
        <title>Colletotrichum tabacum stain YC1 causing leaf anthracnose on Nicotiana tabacum(L.) cv.</title>
        <authorList>
            <person name="Ji Z."/>
            <person name="Wang M."/>
            <person name="Zhang J."/>
            <person name="Wang N."/>
            <person name="Zhou Z."/>
        </authorList>
    </citation>
    <scope>NUCLEOTIDE SEQUENCE [LARGE SCALE GENOMIC DNA]</scope>
    <source>
        <strain evidence="3 4">YC1</strain>
    </source>
</reference>
<feature type="compositionally biased region" description="Basic and acidic residues" evidence="1">
    <location>
        <begin position="172"/>
        <end position="187"/>
    </location>
</feature>
<proteinExistence type="predicted"/>
<sequence length="1460" mass="164153">MKWCTAVRPLLRRPGSAPAQFCQCRTKSDGFAERPSPFFRRLDFARKTTKGLKGYGPDLKVDSLNKTVGTSVGALPISPVMDPRWMEARTRYRTLKPKRPKDVMPAGRFRKKLEANPYAQALSTPIRLCPISRAHLPRYFLQELKLVAHPETKALWWTPADLDVMYAAKEGERGVEPDADADGRDSQEPPAAAETPVAQQRATEKLLRRSITGYALASKPLFKSISGAKKMTPHGERWKALLVTRQGGPSLGGPQVWREDMDDFVLDNMRRNVMNHLVHLAELRAGDDRRSYLLRLGSWEKAAKIPQRGCLLWYSSENGPQSRDAGAEAGSGGGALSLGPFVTYDVPGAKYEGKLPVYDLRRLLGEAYLARLREVPMFRDSSLFLLRKQRSIPVQLHLWKLQAYMGNDAMDRPGSASAEGSTLPSDPSLLDGSNTRHLSDSSRGKGPAVSASQGLADRKPTRKPMSKKVAKSSAPAGSGRLDTRQMLQPKADHKKDRTMPVPSTTYYKEQGTATVLTDMAELVDEKEKARAFGQLQLQHLETVFKSKAVRQFIEGIEDWEDNLKTLKTFQNERQILIGIWGETGLGKSSLINALLGYRIVPTSQSSACTAAICIFGYNNDTADGNKFRATITFKSWDTVKTELDALKKEQADLEDMRSLFENDPTSDFSGQYAEVERSIQSIMSWSGLSDAFIRKSSPEQILQNAKSLATDIFPNGKADNTGNHQEHIVAASERAFIRLLRQYVDSASKSSAPKYWPLVEKVEAFVDSPILRNGIKLVDLPGTSDAFGFRGEIAHSYQDRLDKVIVVTPATRAADNKAAADFILSENQATQLDMDGMLKNESICVVVTKIDSMNCDTAETEFPTHDIVEKVDVLAEIEDALAEMEQHGNMVQDDGENSENVPLAGCKRANADQATFRAAKKQRLGSGITDTNGKQERTDELQHQRDFIRSELKYLCIQERNKELKRKIKETLLDPSKRINVAEESVVAVSSVYPVSSEAFMELQKTPSIDGFPDVNSTGIPDLKAWLYRISLPYRQEWADADIHHIQVLIDAADGWTQANVNDLPRLSKSEVVSLQVRLDGLMKELGKVITASVRRKLQQKLSHLEPLRKSSLTKVSLKRNLGKNGKETQMAMKNLRRFLEAWKVKNHWAGTRPSSKEDETHWSTYQACVRRHGGVFKRRARRTQPKAEIHWLGDVDLSFWRGHKDKWRTGFTQKFSTIKKTIHSSGLVAFKKWVESLHDDEGMPESFRELMKANTYKLDHLFDKYMTDVGEQINIFEKAARKERGIVQRYFSSGMWPGFEAAARIRGKQIKERQSHVVQKHVEADGVQMFRNARNALETELAKLHRGTSKEVGQLWMAPKKGCGGRIRAEMLRVLKRSSISSLMPSARTMMTDDAKAQIRTIVIRWRTTWHAVHVRLPRFVPVKEDIDSNAEEVDSENEEGDMSTEVQVKREPDEVGSY</sequence>
<evidence type="ECO:0000256" key="1">
    <source>
        <dbReference type="SAM" id="MobiDB-lite"/>
    </source>
</evidence>
<feature type="region of interest" description="Disordered" evidence="1">
    <location>
        <begin position="172"/>
        <end position="200"/>
    </location>
</feature>
<keyword evidence="4" id="KW-1185">Reference proteome</keyword>
<feature type="compositionally biased region" description="Basic and acidic residues" evidence="1">
    <location>
        <begin position="1449"/>
        <end position="1460"/>
    </location>
</feature>
<feature type="region of interest" description="Disordered" evidence="1">
    <location>
        <begin position="1427"/>
        <end position="1460"/>
    </location>
</feature>
<dbReference type="Pfam" id="PF00350">
    <property type="entry name" value="Dynamin_N"/>
    <property type="match status" value="1"/>
</dbReference>
<dbReference type="SUPFAM" id="SSF52540">
    <property type="entry name" value="P-loop containing nucleoside triphosphate hydrolases"/>
    <property type="match status" value="1"/>
</dbReference>
<feature type="region of interest" description="Disordered" evidence="1">
    <location>
        <begin position="921"/>
        <end position="941"/>
    </location>
</feature>
<name>A0AAV9TCC0_9PEZI</name>
<evidence type="ECO:0000313" key="4">
    <source>
        <dbReference type="Proteomes" id="UP001327957"/>
    </source>
</evidence>
<dbReference type="InterPro" id="IPR027417">
    <property type="entry name" value="P-loop_NTPase"/>
</dbReference>
<feature type="compositionally biased region" description="Basic residues" evidence="1">
    <location>
        <begin position="460"/>
        <end position="470"/>
    </location>
</feature>
<dbReference type="InterPro" id="IPR045063">
    <property type="entry name" value="Dynamin_N"/>
</dbReference>
<protein>
    <recommendedName>
        <fullName evidence="2">Dynamin N-terminal domain-containing protein</fullName>
    </recommendedName>
</protein>
<comment type="caution">
    <text evidence="3">The sequence shown here is derived from an EMBL/GenBank/DDBJ whole genome shotgun (WGS) entry which is preliminary data.</text>
</comment>
<accession>A0AAV9TCC0</accession>
<dbReference type="Gene3D" id="3.40.50.300">
    <property type="entry name" value="P-loop containing nucleotide triphosphate hydrolases"/>
    <property type="match status" value="1"/>
</dbReference>
<evidence type="ECO:0000259" key="2">
    <source>
        <dbReference type="Pfam" id="PF00350"/>
    </source>
</evidence>
<feature type="region of interest" description="Disordered" evidence="1">
    <location>
        <begin position="410"/>
        <end position="503"/>
    </location>
</feature>
<dbReference type="EMBL" id="JASAOK010000033">
    <property type="protein sequence ID" value="KAK6218358.1"/>
    <property type="molecule type" value="Genomic_DNA"/>
</dbReference>
<feature type="compositionally biased region" description="Polar residues" evidence="1">
    <location>
        <begin position="418"/>
        <end position="436"/>
    </location>
</feature>
<evidence type="ECO:0000313" key="3">
    <source>
        <dbReference type="EMBL" id="KAK6218358.1"/>
    </source>
</evidence>
<feature type="domain" description="Dynamin N-terminal" evidence="2">
    <location>
        <begin position="577"/>
        <end position="824"/>
    </location>
</feature>
<dbReference type="Proteomes" id="UP001327957">
    <property type="component" value="Unassembled WGS sequence"/>
</dbReference>
<dbReference type="PANTHER" id="PTHR36681">
    <property type="entry name" value="NUCLEAR GTPASE, GERMINAL CENTER-ASSOCIATED, TANDEM DUPLICATE 3"/>
    <property type="match status" value="1"/>
</dbReference>